<reference evidence="20 21" key="1">
    <citation type="submission" date="2018-04" db="EMBL/GenBank/DDBJ databases">
        <authorList>
            <person name="Zhang X."/>
            <person name="Yuan J."/>
            <person name="Li F."/>
            <person name="Xiang J."/>
        </authorList>
    </citation>
    <scope>NUCLEOTIDE SEQUENCE [LARGE SCALE GENOMIC DNA]</scope>
    <source>
        <tissue evidence="20">Muscle</tissue>
    </source>
</reference>
<keyword evidence="21" id="KW-1185">Reference proteome</keyword>
<keyword evidence="17" id="KW-1208">Phospholipid metabolism</keyword>
<keyword evidence="11" id="KW-0999">Mitochondrion inner membrane</keyword>
<evidence type="ECO:0000256" key="6">
    <source>
        <dbReference type="ARBA" id="ARBA00012487"/>
    </source>
</evidence>
<dbReference type="PANTHER" id="PTHR13619:SF0">
    <property type="entry name" value="PHOSPHATIDATE CYTIDYLYLTRANSFERASE, MITOCHONDRIAL"/>
    <property type="match status" value="1"/>
</dbReference>
<dbReference type="GO" id="GO:0005743">
    <property type="term" value="C:mitochondrial inner membrane"/>
    <property type="evidence" value="ECO:0007669"/>
    <property type="project" value="UniProtKB-SubCell"/>
</dbReference>
<comment type="caution">
    <text evidence="20">The sequence shown here is derived from an EMBL/GenBank/DDBJ whole genome shotgun (WGS) entry which is preliminary data.</text>
</comment>
<comment type="pathway">
    <text evidence="3">Phospholipid metabolism; CDP-diacylglycerol biosynthesis; CDP-diacylglycerol from sn-glycerol 3-phosphate: step 3/3.</text>
</comment>
<dbReference type="STRING" id="6689.A0A423TFU2"/>
<evidence type="ECO:0000256" key="16">
    <source>
        <dbReference type="ARBA" id="ARBA00023209"/>
    </source>
</evidence>
<evidence type="ECO:0000256" key="1">
    <source>
        <dbReference type="ARBA" id="ARBA00001946"/>
    </source>
</evidence>
<evidence type="ECO:0000256" key="9">
    <source>
        <dbReference type="ARBA" id="ARBA00022679"/>
    </source>
</evidence>
<keyword evidence="15" id="KW-0472">Membrane</keyword>
<dbReference type="GO" id="GO:0032049">
    <property type="term" value="P:cardiolipin biosynthetic process"/>
    <property type="evidence" value="ECO:0007669"/>
    <property type="project" value="InterPro"/>
</dbReference>
<evidence type="ECO:0000256" key="11">
    <source>
        <dbReference type="ARBA" id="ARBA00022792"/>
    </source>
</evidence>
<keyword evidence="10" id="KW-0548">Nucleotidyltransferase</keyword>
<evidence type="ECO:0000256" key="8">
    <source>
        <dbReference type="ARBA" id="ARBA00022516"/>
    </source>
</evidence>
<dbReference type="InterPro" id="IPR015222">
    <property type="entry name" value="Tam41"/>
</dbReference>
<keyword evidence="9" id="KW-0808">Transferase</keyword>
<comment type="similarity">
    <text evidence="5">Belongs to the TAM41 family.</text>
</comment>
<sequence>MVLNPKHYSALRYGGHHFVANVQENWGAKVYFNTLVPTHEGMIKYGVISHKSLVTDLLDWDTMYVAGRLHKPVLMLHLAPEEEELRNALKINLYAALHTALLMLPDTFSEEQLYLILAGLSYSGDFRMQVGEDQNKVRNIVRAQTQEFQTLYTPILKDLSEYALVDRFKGMGEQDTSPPARLHHLSMLPKKLQLFLIKEWNKDGRSRDMEDVLRAAAHDPDVGDVIVKGIQDIVKTSSITQSVKGILTAGGIKSIRYSWAKIKKMWKSLRR</sequence>
<evidence type="ECO:0000256" key="14">
    <source>
        <dbReference type="ARBA" id="ARBA00023128"/>
    </source>
</evidence>
<evidence type="ECO:0000256" key="12">
    <source>
        <dbReference type="ARBA" id="ARBA00022842"/>
    </source>
</evidence>
<dbReference type="OrthoDB" id="341477at2759"/>
<evidence type="ECO:0000256" key="18">
    <source>
        <dbReference type="ARBA" id="ARBA00029893"/>
    </source>
</evidence>
<dbReference type="Pfam" id="PF09139">
    <property type="entry name" value="Tam41_Mmp37"/>
    <property type="match status" value="1"/>
</dbReference>
<keyword evidence="12" id="KW-0460">Magnesium</keyword>
<comment type="pathway">
    <text evidence="4">Lipid metabolism.</text>
</comment>
<accession>A0A423TFU2</accession>
<proteinExistence type="inferred from homology"/>
<dbReference type="EC" id="2.7.7.41" evidence="6"/>
<keyword evidence="8" id="KW-0444">Lipid biosynthesis</keyword>
<evidence type="ECO:0000256" key="15">
    <source>
        <dbReference type="ARBA" id="ARBA00023136"/>
    </source>
</evidence>
<dbReference type="GO" id="GO:0004605">
    <property type="term" value="F:phosphatidate cytidylyltransferase activity"/>
    <property type="evidence" value="ECO:0007669"/>
    <property type="project" value="UniProtKB-EC"/>
</dbReference>
<reference evidence="20 21" key="2">
    <citation type="submission" date="2019-01" db="EMBL/GenBank/DDBJ databases">
        <title>The decoding of complex shrimp genome reveals the adaptation for benthos swimmer, frequently molting mechanism and breeding impact on genome.</title>
        <authorList>
            <person name="Sun Y."/>
            <person name="Gao Y."/>
            <person name="Yu Y."/>
        </authorList>
    </citation>
    <scope>NUCLEOTIDE SEQUENCE [LARGE SCALE GENOMIC DNA]</scope>
    <source>
        <tissue evidence="20">Muscle</tissue>
    </source>
</reference>
<evidence type="ECO:0000256" key="17">
    <source>
        <dbReference type="ARBA" id="ARBA00023264"/>
    </source>
</evidence>
<dbReference type="EMBL" id="QCYY01001781">
    <property type="protein sequence ID" value="ROT75364.1"/>
    <property type="molecule type" value="Genomic_DNA"/>
</dbReference>
<comment type="cofactor">
    <cofactor evidence="1">
        <name>Mg(2+)</name>
        <dbReference type="ChEBI" id="CHEBI:18420"/>
    </cofactor>
</comment>
<evidence type="ECO:0000256" key="10">
    <source>
        <dbReference type="ARBA" id="ARBA00022695"/>
    </source>
</evidence>
<gene>
    <name evidence="20" type="ORF">C7M84_006095</name>
</gene>
<protein>
    <recommendedName>
        <fullName evidence="7">Phosphatidate cytidylyltransferase, mitochondrial</fullName>
        <ecNumber evidence="6">2.7.7.41</ecNumber>
    </recommendedName>
    <alternativeName>
        <fullName evidence="18">CDP-diacylglycerol synthase</fullName>
    </alternativeName>
    <alternativeName>
        <fullName evidence="19">Mitochondrial translocator assembly and maintenance protein 41 homolog</fullName>
    </alternativeName>
</protein>
<evidence type="ECO:0000313" key="20">
    <source>
        <dbReference type="EMBL" id="ROT75364.1"/>
    </source>
</evidence>
<keyword evidence="16" id="KW-0594">Phospholipid biosynthesis</keyword>
<dbReference type="PANTHER" id="PTHR13619">
    <property type="entry name" value="PHOSPHATIDATE CYTIDYLYLTRANSFERASE, MITOCHONDRIAL"/>
    <property type="match status" value="1"/>
</dbReference>
<evidence type="ECO:0000256" key="13">
    <source>
        <dbReference type="ARBA" id="ARBA00023098"/>
    </source>
</evidence>
<keyword evidence="13" id="KW-0443">Lipid metabolism</keyword>
<evidence type="ECO:0000256" key="4">
    <source>
        <dbReference type="ARBA" id="ARBA00005189"/>
    </source>
</evidence>
<dbReference type="UniPathway" id="UPA00557">
    <property type="reaction ID" value="UER00614"/>
</dbReference>
<name>A0A423TFU2_PENVA</name>
<dbReference type="Proteomes" id="UP000283509">
    <property type="component" value="Unassembled WGS sequence"/>
</dbReference>
<dbReference type="GO" id="GO:0016024">
    <property type="term" value="P:CDP-diacylglycerol biosynthetic process"/>
    <property type="evidence" value="ECO:0007669"/>
    <property type="project" value="UniProtKB-UniPathway"/>
</dbReference>
<evidence type="ECO:0000256" key="2">
    <source>
        <dbReference type="ARBA" id="ARBA00004443"/>
    </source>
</evidence>
<evidence type="ECO:0000256" key="5">
    <source>
        <dbReference type="ARBA" id="ARBA00005458"/>
    </source>
</evidence>
<keyword evidence="14" id="KW-0496">Mitochondrion</keyword>
<evidence type="ECO:0000256" key="7">
    <source>
        <dbReference type="ARBA" id="ARBA00018337"/>
    </source>
</evidence>
<evidence type="ECO:0000313" key="21">
    <source>
        <dbReference type="Proteomes" id="UP000283509"/>
    </source>
</evidence>
<evidence type="ECO:0000256" key="3">
    <source>
        <dbReference type="ARBA" id="ARBA00005119"/>
    </source>
</evidence>
<dbReference type="PIRSF" id="PIRSF028840">
    <property type="entry name" value="Mmp37"/>
    <property type="match status" value="1"/>
</dbReference>
<organism evidence="20 21">
    <name type="scientific">Penaeus vannamei</name>
    <name type="common">Whiteleg shrimp</name>
    <name type="synonym">Litopenaeus vannamei</name>
    <dbReference type="NCBI Taxonomy" id="6689"/>
    <lineage>
        <taxon>Eukaryota</taxon>
        <taxon>Metazoa</taxon>
        <taxon>Ecdysozoa</taxon>
        <taxon>Arthropoda</taxon>
        <taxon>Crustacea</taxon>
        <taxon>Multicrustacea</taxon>
        <taxon>Malacostraca</taxon>
        <taxon>Eumalacostraca</taxon>
        <taxon>Eucarida</taxon>
        <taxon>Decapoda</taxon>
        <taxon>Dendrobranchiata</taxon>
        <taxon>Penaeoidea</taxon>
        <taxon>Penaeidae</taxon>
        <taxon>Penaeus</taxon>
    </lineage>
</organism>
<comment type="subcellular location">
    <subcellularLocation>
        <location evidence="2">Mitochondrion inner membrane</location>
        <topology evidence="2">Peripheral membrane protein</topology>
        <orientation evidence="2">Matrix side</orientation>
    </subcellularLocation>
</comment>
<dbReference type="AlphaFoldDB" id="A0A423TFU2"/>
<evidence type="ECO:0000256" key="19">
    <source>
        <dbReference type="ARBA" id="ARBA00031502"/>
    </source>
</evidence>